<organism evidence="2 3">
    <name type="scientific">Cetraspora pellucida</name>
    <dbReference type="NCBI Taxonomy" id="1433469"/>
    <lineage>
        <taxon>Eukaryota</taxon>
        <taxon>Fungi</taxon>
        <taxon>Fungi incertae sedis</taxon>
        <taxon>Mucoromycota</taxon>
        <taxon>Glomeromycotina</taxon>
        <taxon>Glomeromycetes</taxon>
        <taxon>Diversisporales</taxon>
        <taxon>Gigasporaceae</taxon>
        <taxon>Cetraspora</taxon>
    </lineage>
</organism>
<dbReference type="Gene3D" id="1.25.40.10">
    <property type="entry name" value="Tetratricopeptide repeat domain"/>
    <property type="match status" value="1"/>
</dbReference>
<evidence type="ECO:0000313" key="3">
    <source>
        <dbReference type="Proteomes" id="UP000789759"/>
    </source>
</evidence>
<dbReference type="AlphaFoldDB" id="A0A9N9NCF1"/>
<reference evidence="2" key="1">
    <citation type="submission" date="2021-06" db="EMBL/GenBank/DDBJ databases">
        <authorList>
            <person name="Kallberg Y."/>
            <person name="Tangrot J."/>
            <person name="Rosling A."/>
        </authorList>
    </citation>
    <scope>NUCLEOTIDE SEQUENCE</scope>
    <source>
        <strain evidence="2">FL966</strain>
    </source>
</reference>
<comment type="caution">
    <text evidence="2">The sequence shown here is derived from an EMBL/GenBank/DDBJ whole genome shotgun (WGS) entry which is preliminary data.</text>
</comment>
<comment type="similarity">
    <text evidence="1">Belongs to the sel-1 family.</text>
</comment>
<keyword evidence="3" id="KW-1185">Reference proteome</keyword>
<dbReference type="PANTHER" id="PTHR11102">
    <property type="entry name" value="SEL-1-LIKE PROTEIN"/>
    <property type="match status" value="1"/>
</dbReference>
<evidence type="ECO:0000313" key="2">
    <source>
        <dbReference type="EMBL" id="CAG8724588.1"/>
    </source>
</evidence>
<gene>
    <name evidence="2" type="ORF">CPELLU_LOCUS13097</name>
</gene>
<dbReference type="OrthoDB" id="2441789at2759"/>
<accession>A0A9N9NCF1</accession>
<dbReference type="SUPFAM" id="SSF81901">
    <property type="entry name" value="HCP-like"/>
    <property type="match status" value="1"/>
</dbReference>
<proteinExistence type="inferred from homology"/>
<dbReference type="InterPro" id="IPR006597">
    <property type="entry name" value="Sel1-like"/>
</dbReference>
<dbReference type="InterPro" id="IPR011990">
    <property type="entry name" value="TPR-like_helical_dom_sf"/>
</dbReference>
<dbReference type="InterPro" id="IPR050767">
    <property type="entry name" value="Sel1_AlgK"/>
</dbReference>
<protein>
    <submittedName>
        <fullName evidence="2">21091_t:CDS:1</fullName>
    </submittedName>
</protein>
<dbReference type="SMART" id="SM00671">
    <property type="entry name" value="SEL1"/>
    <property type="match status" value="2"/>
</dbReference>
<evidence type="ECO:0000256" key="1">
    <source>
        <dbReference type="ARBA" id="ARBA00038101"/>
    </source>
</evidence>
<sequence length="121" mass="13524">MAYKCFEGYNKAKYYKEAADTDGSNSLKTSLNPEIPESQLRYGVCLHNGVGVNQNLIEATKYFRKAADNGLVAAMFNVGNLYYSGRAGYQEIFLGEKYVKLAACKNHQSAIEFCKVNKIML</sequence>
<name>A0A9N9NCF1_9GLOM</name>
<dbReference type="PANTHER" id="PTHR11102:SF160">
    <property type="entry name" value="ERAD-ASSOCIATED E3 UBIQUITIN-PROTEIN LIGASE COMPONENT HRD3"/>
    <property type="match status" value="1"/>
</dbReference>
<dbReference type="Pfam" id="PF08238">
    <property type="entry name" value="Sel1"/>
    <property type="match status" value="2"/>
</dbReference>
<dbReference type="EMBL" id="CAJVQA010013481">
    <property type="protein sequence ID" value="CAG8724588.1"/>
    <property type="molecule type" value="Genomic_DNA"/>
</dbReference>
<dbReference type="Proteomes" id="UP000789759">
    <property type="component" value="Unassembled WGS sequence"/>
</dbReference>